<sequence length="822" mass="91716">MAAINPVILLAKERAQFRFSILASKMLTEAIGTVTQQISAARSPAEQKTATISRDFLEARGQQFLDQLKNKYRAHMERGMQTMYRDLRPGLRNMSFDSLALVDEKAVVQQMEVERRVLRLREADQNSLGRLNLMIAQIHGESDIRERENPFRPYLMARALHDVLTEMTSTTDVCTMLFDHLSGALASHLPDYFLAIRNVFESNGVRARLVARPSMMSKRERDALAASFREEHAANAVPTPAGFQTTGFQQGALPNTALQPTTLQHAAFASTGFAEKDELTPMPVVVPSDVMGRMLRFMQPQKPDTRNMLEPDEPIADAQTALQDFIWKIFNQSSPGRVPPNPRIPEGAATTPYRADEVVDKSKTQLPLFARLSRMQKELAGVTTQEVAHELATQLNLQASLANEKLSELERVAVDIVATLFSYIGNERSLLRTFRAPILQLQIPFMKAALLTPDLLQQSDHPARLLVNRMVTVATGLSSSSPIGKGVRDEIQRVVNSILHNFDENVGIFGDALDGFNRGIQKTLTEADDEAARAISALRLIDGNESLEDDATLQIRNALREHLIGLHADPRINDFILINWSKVLLHVESRDDIDSQPYLAVVPDLLWSVQPVSLAERSRLMRLVLTLVQRIKSGLQLIGMSEEQIRAILDVLVELHTGALRAGQIDKMTPSMSMADLHKQFSSINLFGLGELDTPTIQAPAIPEEQLQAELSKLNVAAHLYFDKEIGSLLNSDTEWLKTLQPGAPMECWLHDSYKPVTLLAYDVRKMFYLFRLRGQSEPPRLLIYSSIALIKALREGSVCISETAPVFDRAIDSLLDTADAT</sequence>
<evidence type="ECO:0008006" key="3">
    <source>
        <dbReference type="Google" id="ProtNLM"/>
    </source>
</evidence>
<proteinExistence type="predicted"/>
<organism evidence="1 2">
    <name type="scientific">Oxalicibacterium faecigallinarum</name>
    <dbReference type="NCBI Taxonomy" id="573741"/>
    <lineage>
        <taxon>Bacteria</taxon>
        <taxon>Pseudomonadati</taxon>
        <taxon>Pseudomonadota</taxon>
        <taxon>Betaproteobacteria</taxon>
        <taxon>Burkholderiales</taxon>
        <taxon>Oxalobacteraceae</taxon>
        <taxon>Oxalicibacterium</taxon>
    </lineage>
</organism>
<protein>
    <recommendedName>
        <fullName evidence="3">DUF1631 domain-containing protein</fullName>
    </recommendedName>
</protein>
<evidence type="ECO:0000313" key="2">
    <source>
        <dbReference type="Proteomes" id="UP000642180"/>
    </source>
</evidence>
<dbReference type="AlphaFoldDB" id="A0A8J3F1A8"/>
<dbReference type="RefSeq" id="WP_188379751.1">
    <property type="nucleotide sequence ID" value="NZ_BMDI01000001.1"/>
</dbReference>
<evidence type="ECO:0000313" key="1">
    <source>
        <dbReference type="EMBL" id="GGI16759.1"/>
    </source>
</evidence>
<dbReference type="InterPro" id="IPR012434">
    <property type="entry name" value="DUF1631"/>
</dbReference>
<accession>A0A8J3F1A8</accession>
<gene>
    <name evidence="1" type="ORF">GCM10008066_05570</name>
</gene>
<reference evidence="2" key="1">
    <citation type="journal article" date="2019" name="Int. J. Syst. Evol. Microbiol.">
        <title>The Global Catalogue of Microorganisms (GCM) 10K type strain sequencing project: providing services to taxonomists for standard genome sequencing and annotation.</title>
        <authorList>
            <consortium name="The Broad Institute Genomics Platform"/>
            <consortium name="The Broad Institute Genome Sequencing Center for Infectious Disease"/>
            <person name="Wu L."/>
            <person name="Ma J."/>
        </authorList>
    </citation>
    <scope>NUCLEOTIDE SEQUENCE [LARGE SCALE GENOMIC DNA]</scope>
    <source>
        <strain evidence="2">CCM 2767</strain>
    </source>
</reference>
<keyword evidence="2" id="KW-1185">Reference proteome</keyword>
<dbReference type="EMBL" id="BMDI01000001">
    <property type="protein sequence ID" value="GGI16759.1"/>
    <property type="molecule type" value="Genomic_DNA"/>
</dbReference>
<dbReference type="Pfam" id="PF07793">
    <property type="entry name" value="DUF1631"/>
    <property type="match status" value="1"/>
</dbReference>
<name>A0A8J3F1A8_9BURK</name>
<comment type="caution">
    <text evidence="1">The sequence shown here is derived from an EMBL/GenBank/DDBJ whole genome shotgun (WGS) entry which is preliminary data.</text>
</comment>
<dbReference type="Proteomes" id="UP000642180">
    <property type="component" value="Unassembled WGS sequence"/>
</dbReference>